<evidence type="ECO:0000256" key="7">
    <source>
        <dbReference type="ARBA" id="ARBA00022989"/>
    </source>
</evidence>
<gene>
    <name evidence="11" type="ORF">QO011_006259</name>
</gene>
<feature type="transmembrane region" description="Helical" evidence="9">
    <location>
        <begin position="230"/>
        <end position="252"/>
    </location>
</feature>
<keyword evidence="5" id="KW-0547">Nucleotide-binding</keyword>
<comment type="subcellular location">
    <subcellularLocation>
        <location evidence="1">Cell membrane</location>
        <topology evidence="1">Multi-pass membrane protein</topology>
    </subcellularLocation>
</comment>
<evidence type="ECO:0000256" key="5">
    <source>
        <dbReference type="ARBA" id="ARBA00022741"/>
    </source>
</evidence>
<keyword evidence="6" id="KW-0067">ATP-binding</keyword>
<sequence>MTRAPDHTLLASAPSVPSAGAGWRSLGPLAAVAAWLALTAFVAQSDLSLQSLVLVAAVFGILAISLDLVAGMLGLYSLGQGGFFGIGAYLTTIVSNTDGWPVFWLLPVVLAVTGLVGMAVGAMSLRVSGLYFAITTFIFTLVLTVLVTDMVGLTGGLQGLLGPAFPDFPPALAWLGTPVVWCIMLALLACVGLVWNIRRSPLYPVLLSIRDAEPFAEAAGARTALIKVGIFGLSAAMAGGAGWLFSFLGVVSPSQFDWSVSLNILVMVLIGGINTTLGPLLGAMFVSMFPDLVNINPWLQEIVYGALSILAITLLPDGIVGRVQKLVSPVAGRRAPSGSGRDVAAPQPAAILPAAAPHSSAGEPEVIVECRGIEFGYDLGPKVLRQIDLTVRRGHIHGLIGPNGSGKSTLANVISGRLRPHGGEVLVKGRRVERMPASARSKLGLRRTFQAAQLIKELTLVENVMVGLFDRVPGIVARAGVWPLLPSGRRDSRAMRHHAAEALRLVGAGEWAARPVGDVPHGIEQLTQLASVCVAGPDIIILDEPATGLSAKEVSHLAAILAQLKTRGVTMIIIEHQTRFLFPLCDRVTVLNAGEIILTGSADEVRADPVVRQVYLGE</sequence>
<evidence type="ECO:0000256" key="2">
    <source>
        <dbReference type="ARBA" id="ARBA00022448"/>
    </source>
</evidence>
<dbReference type="Pfam" id="PF12399">
    <property type="entry name" value="BCA_ABC_TP_C"/>
    <property type="match status" value="1"/>
</dbReference>
<keyword evidence="3" id="KW-1003">Cell membrane</keyword>
<dbReference type="InterPro" id="IPR032823">
    <property type="entry name" value="BCA_ABC_TP_C"/>
</dbReference>
<dbReference type="Gene3D" id="3.40.50.300">
    <property type="entry name" value="P-loop containing nucleotide triphosphate hydrolases"/>
    <property type="match status" value="1"/>
</dbReference>
<feature type="transmembrane region" description="Helical" evidence="9">
    <location>
        <begin position="49"/>
        <end position="66"/>
    </location>
</feature>
<dbReference type="InterPro" id="IPR027417">
    <property type="entry name" value="P-loop_NTPase"/>
</dbReference>
<reference evidence="11 12" key="1">
    <citation type="submission" date="2023-07" db="EMBL/GenBank/DDBJ databases">
        <title>Genomic Encyclopedia of Type Strains, Phase IV (KMG-IV): sequencing the most valuable type-strain genomes for metagenomic binning, comparative biology and taxonomic classification.</title>
        <authorList>
            <person name="Goeker M."/>
        </authorList>
    </citation>
    <scope>NUCLEOTIDE SEQUENCE [LARGE SCALE GENOMIC DNA]</scope>
    <source>
        <strain evidence="11 12">DSM 19619</strain>
    </source>
</reference>
<keyword evidence="12" id="KW-1185">Reference proteome</keyword>
<dbReference type="EMBL" id="JAUSVX010000015">
    <property type="protein sequence ID" value="MDQ0473225.1"/>
    <property type="molecule type" value="Genomic_DNA"/>
</dbReference>
<proteinExistence type="predicted"/>
<dbReference type="InterPro" id="IPR001851">
    <property type="entry name" value="ABC_transp_permease"/>
</dbReference>
<organism evidence="11 12">
    <name type="scientific">Labrys wisconsinensis</name>
    <dbReference type="NCBI Taxonomy" id="425677"/>
    <lineage>
        <taxon>Bacteria</taxon>
        <taxon>Pseudomonadati</taxon>
        <taxon>Pseudomonadota</taxon>
        <taxon>Alphaproteobacteria</taxon>
        <taxon>Hyphomicrobiales</taxon>
        <taxon>Xanthobacteraceae</taxon>
        <taxon>Labrys</taxon>
    </lineage>
</organism>
<feature type="transmembrane region" description="Helical" evidence="9">
    <location>
        <begin position="264"/>
        <end position="286"/>
    </location>
</feature>
<dbReference type="PANTHER" id="PTHR45772">
    <property type="entry name" value="CONSERVED COMPONENT OF ABC TRANSPORTER FOR NATURAL AMINO ACIDS-RELATED"/>
    <property type="match status" value="1"/>
</dbReference>
<evidence type="ECO:0000256" key="6">
    <source>
        <dbReference type="ARBA" id="ARBA00022840"/>
    </source>
</evidence>
<feature type="transmembrane region" description="Helical" evidence="9">
    <location>
        <begin position="21"/>
        <end position="43"/>
    </location>
</feature>
<dbReference type="Pfam" id="PF00005">
    <property type="entry name" value="ABC_tran"/>
    <property type="match status" value="1"/>
</dbReference>
<keyword evidence="4 9" id="KW-0812">Transmembrane</keyword>
<keyword evidence="2" id="KW-0813">Transport</keyword>
<dbReference type="Proteomes" id="UP001242480">
    <property type="component" value="Unassembled WGS sequence"/>
</dbReference>
<dbReference type="RefSeq" id="WP_307281210.1">
    <property type="nucleotide sequence ID" value="NZ_JAUSVX010000015.1"/>
</dbReference>
<comment type="caution">
    <text evidence="11">The sequence shown here is derived from an EMBL/GenBank/DDBJ whole genome shotgun (WGS) entry which is preliminary data.</text>
</comment>
<protein>
    <submittedName>
        <fullName evidence="11">Branched-chain amino acid transport system permease protein</fullName>
    </submittedName>
</protein>
<dbReference type="InterPro" id="IPR003439">
    <property type="entry name" value="ABC_transporter-like_ATP-bd"/>
</dbReference>
<dbReference type="SMART" id="SM00382">
    <property type="entry name" value="AAA"/>
    <property type="match status" value="1"/>
</dbReference>
<evidence type="ECO:0000313" key="11">
    <source>
        <dbReference type="EMBL" id="MDQ0473225.1"/>
    </source>
</evidence>
<evidence type="ECO:0000256" key="3">
    <source>
        <dbReference type="ARBA" id="ARBA00022475"/>
    </source>
</evidence>
<feature type="transmembrane region" description="Helical" evidence="9">
    <location>
        <begin position="171"/>
        <end position="195"/>
    </location>
</feature>
<name>A0ABU0JG17_9HYPH</name>
<evidence type="ECO:0000256" key="9">
    <source>
        <dbReference type="SAM" id="Phobius"/>
    </source>
</evidence>
<dbReference type="InterPro" id="IPR043428">
    <property type="entry name" value="LivM-like"/>
</dbReference>
<dbReference type="InterPro" id="IPR051120">
    <property type="entry name" value="ABC_AA/LPS_Transport"/>
</dbReference>
<dbReference type="SUPFAM" id="SSF52540">
    <property type="entry name" value="P-loop containing nucleoside triphosphate hydrolases"/>
    <property type="match status" value="1"/>
</dbReference>
<keyword evidence="8 9" id="KW-0472">Membrane</keyword>
<keyword evidence="7 9" id="KW-1133">Transmembrane helix</keyword>
<dbReference type="CDD" id="cd06581">
    <property type="entry name" value="TM_PBP1_LivM_like"/>
    <property type="match status" value="1"/>
</dbReference>
<feature type="domain" description="ABC transporter" evidence="10">
    <location>
        <begin position="368"/>
        <end position="618"/>
    </location>
</feature>
<evidence type="ECO:0000256" key="4">
    <source>
        <dbReference type="ARBA" id="ARBA00022692"/>
    </source>
</evidence>
<feature type="transmembrane region" description="Helical" evidence="9">
    <location>
        <begin position="102"/>
        <end position="123"/>
    </location>
</feature>
<evidence type="ECO:0000256" key="8">
    <source>
        <dbReference type="ARBA" id="ARBA00023136"/>
    </source>
</evidence>
<feature type="transmembrane region" description="Helical" evidence="9">
    <location>
        <begin position="298"/>
        <end position="315"/>
    </location>
</feature>
<feature type="transmembrane region" description="Helical" evidence="9">
    <location>
        <begin position="130"/>
        <end position="151"/>
    </location>
</feature>
<evidence type="ECO:0000256" key="1">
    <source>
        <dbReference type="ARBA" id="ARBA00004651"/>
    </source>
</evidence>
<feature type="transmembrane region" description="Helical" evidence="9">
    <location>
        <begin position="73"/>
        <end position="90"/>
    </location>
</feature>
<dbReference type="PANTHER" id="PTHR45772:SF3">
    <property type="entry name" value="ABC TRANSPORTER ATP-BINDING PROTEIN"/>
    <property type="match status" value="1"/>
</dbReference>
<evidence type="ECO:0000313" key="12">
    <source>
        <dbReference type="Proteomes" id="UP001242480"/>
    </source>
</evidence>
<accession>A0ABU0JG17</accession>
<dbReference type="InterPro" id="IPR003593">
    <property type="entry name" value="AAA+_ATPase"/>
</dbReference>
<dbReference type="PROSITE" id="PS50893">
    <property type="entry name" value="ABC_TRANSPORTER_2"/>
    <property type="match status" value="1"/>
</dbReference>
<evidence type="ECO:0000259" key="10">
    <source>
        <dbReference type="PROSITE" id="PS50893"/>
    </source>
</evidence>
<dbReference type="Pfam" id="PF02653">
    <property type="entry name" value="BPD_transp_2"/>
    <property type="match status" value="1"/>
</dbReference>